<feature type="transmembrane region" description="Helical" evidence="1">
    <location>
        <begin position="102"/>
        <end position="122"/>
    </location>
</feature>
<keyword evidence="1" id="KW-0472">Membrane</keyword>
<sequence>MRTLAFALVFLLAGSSTLGTPGDGRAINLLPNDEYISLLAARQRGFVKADSLDTDGLENELFHCEPVGVCQRCTENEMMQDPNLLPAFQPCDQVKSVSRWAFFRFQFLNVFLSVLACMTLIWRRRILKVQKYRRLNHRMGRA</sequence>
<organism evidence="3 4">
    <name type="scientific">Dispira parvispora</name>
    <dbReference type="NCBI Taxonomy" id="1520584"/>
    <lineage>
        <taxon>Eukaryota</taxon>
        <taxon>Fungi</taxon>
        <taxon>Fungi incertae sedis</taxon>
        <taxon>Zoopagomycota</taxon>
        <taxon>Kickxellomycotina</taxon>
        <taxon>Dimargaritomycetes</taxon>
        <taxon>Dimargaritales</taxon>
        <taxon>Dimargaritaceae</taxon>
        <taxon>Dispira</taxon>
    </lineage>
</organism>
<accession>A0A9W8E1F8</accession>
<dbReference type="EMBL" id="JANBPY010001020">
    <property type="protein sequence ID" value="KAJ1962082.1"/>
    <property type="molecule type" value="Genomic_DNA"/>
</dbReference>
<dbReference type="OrthoDB" id="5592761at2759"/>
<keyword evidence="1" id="KW-1133">Transmembrane helix</keyword>
<comment type="caution">
    <text evidence="3">The sequence shown here is derived from an EMBL/GenBank/DDBJ whole genome shotgun (WGS) entry which is preliminary data.</text>
</comment>
<keyword evidence="4" id="KW-1185">Reference proteome</keyword>
<evidence type="ECO:0000256" key="1">
    <source>
        <dbReference type="SAM" id="Phobius"/>
    </source>
</evidence>
<evidence type="ECO:0000256" key="2">
    <source>
        <dbReference type="SAM" id="SignalP"/>
    </source>
</evidence>
<reference evidence="3" key="1">
    <citation type="submission" date="2022-07" db="EMBL/GenBank/DDBJ databases">
        <title>Phylogenomic reconstructions and comparative analyses of Kickxellomycotina fungi.</title>
        <authorList>
            <person name="Reynolds N.K."/>
            <person name="Stajich J.E."/>
            <person name="Barry K."/>
            <person name="Grigoriev I.V."/>
            <person name="Crous P."/>
            <person name="Smith M.E."/>
        </authorList>
    </citation>
    <scope>NUCLEOTIDE SEQUENCE</scope>
    <source>
        <strain evidence="3">RSA 1196</strain>
    </source>
</reference>
<evidence type="ECO:0000313" key="3">
    <source>
        <dbReference type="EMBL" id="KAJ1962082.1"/>
    </source>
</evidence>
<gene>
    <name evidence="3" type="ORF">IWQ62_003647</name>
</gene>
<dbReference type="Pfam" id="PF05439">
    <property type="entry name" value="JTB"/>
    <property type="match status" value="1"/>
</dbReference>
<keyword evidence="1" id="KW-0812">Transmembrane</keyword>
<name>A0A9W8E1F8_9FUNG</name>
<dbReference type="Proteomes" id="UP001150925">
    <property type="component" value="Unassembled WGS sequence"/>
</dbReference>
<feature type="signal peptide" evidence="2">
    <location>
        <begin position="1"/>
        <end position="19"/>
    </location>
</feature>
<feature type="chain" id="PRO_5040794329" evidence="2">
    <location>
        <begin position="20"/>
        <end position="142"/>
    </location>
</feature>
<keyword evidence="2" id="KW-0732">Signal</keyword>
<dbReference type="GO" id="GO:0016020">
    <property type="term" value="C:membrane"/>
    <property type="evidence" value="ECO:0007669"/>
    <property type="project" value="InterPro"/>
</dbReference>
<protein>
    <submittedName>
        <fullName evidence="3">Uncharacterized protein</fullName>
    </submittedName>
</protein>
<evidence type="ECO:0000313" key="4">
    <source>
        <dbReference type="Proteomes" id="UP001150925"/>
    </source>
</evidence>
<proteinExistence type="predicted"/>
<dbReference type="AlphaFoldDB" id="A0A9W8E1F8"/>
<dbReference type="InterPro" id="IPR008657">
    <property type="entry name" value="JTB"/>
</dbReference>